<gene>
    <name evidence="2" type="ORF">FIBSPDRAFT_874483</name>
</gene>
<proteinExistence type="predicted"/>
<dbReference type="AlphaFoldDB" id="A0A165XHH3"/>
<sequence>MVFAAPESASDASPIIRLAFSSKKPSASREHPQPALTLHPACPSHRAFLAPAYAAEPGDAVPGSSSEPRLWEITTALSPFPISRDRMGLPPRVLDTAPRPPRL</sequence>
<feature type="region of interest" description="Disordered" evidence="1">
    <location>
        <begin position="82"/>
        <end position="103"/>
    </location>
</feature>
<keyword evidence="3" id="KW-1185">Reference proteome</keyword>
<reference evidence="2 3" key="1">
    <citation type="journal article" date="2016" name="Mol. Biol. Evol.">
        <title>Comparative Genomics of Early-Diverging Mushroom-Forming Fungi Provides Insights into the Origins of Lignocellulose Decay Capabilities.</title>
        <authorList>
            <person name="Nagy L.G."/>
            <person name="Riley R."/>
            <person name="Tritt A."/>
            <person name="Adam C."/>
            <person name="Daum C."/>
            <person name="Floudas D."/>
            <person name="Sun H."/>
            <person name="Yadav J.S."/>
            <person name="Pangilinan J."/>
            <person name="Larsson K.H."/>
            <person name="Matsuura K."/>
            <person name="Barry K."/>
            <person name="Labutti K."/>
            <person name="Kuo R."/>
            <person name="Ohm R.A."/>
            <person name="Bhattacharya S.S."/>
            <person name="Shirouzu T."/>
            <person name="Yoshinaga Y."/>
            <person name="Martin F.M."/>
            <person name="Grigoriev I.V."/>
            <person name="Hibbett D.S."/>
        </authorList>
    </citation>
    <scope>NUCLEOTIDE SEQUENCE [LARGE SCALE GENOMIC DNA]</scope>
    <source>
        <strain evidence="2 3">CBS 109695</strain>
    </source>
</reference>
<accession>A0A165XHH3</accession>
<evidence type="ECO:0000256" key="1">
    <source>
        <dbReference type="SAM" id="MobiDB-lite"/>
    </source>
</evidence>
<evidence type="ECO:0000313" key="3">
    <source>
        <dbReference type="Proteomes" id="UP000076532"/>
    </source>
</evidence>
<name>A0A165XHH3_9AGAM</name>
<protein>
    <submittedName>
        <fullName evidence="2">Uncharacterized protein</fullName>
    </submittedName>
</protein>
<dbReference type="Proteomes" id="UP000076532">
    <property type="component" value="Unassembled WGS sequence"/>
</dbReference>
<organism evidence="2 3">
    <name type="scientific">Athelia psychrophila</name>
    <dbReference type="NCBI Taxonomy" id="1759441"/>
    <lineage>
        <taxon>Eukaryota</taxon>
        <taxon>Fungi</taxon>
        <taxon>Dikarya</taxon>
        <taxon>Basidiomycota</taxon>
        <taxon>Agaricomycotina</taxon>
        <taxon>Agaricomycetes</taxon>
        <taxon>Agaricomycetidae</taxon>
        <taxon>Atheliales</taxon>
        <taxon>Atheliaceae</taxon>
        <taxon>Athelia</taxon>
    </lineage>
</organism>
<evidence type="ECO:0000313" key="2">
    <source>
        <dbReference type="EMBL" id="KZP08548.1"/>
    </source>
</evidence>
<dbReference type="EMBL" id="KV417719">
    <property type="protein sequence ID" value="KZP08548.1"/>
    <property type="molecule type" value="Genomic_DNA"/>
</dbReference>